<dbReference type="EMBL" id="CAJJDN010000008">
    <property type="protein sequence ID" value="CAD8054764.1"/>
    <property type="molecule type" value="Genomic_DNA"/>
</dbReference>
<organism evidence="2 3">
    <name type="scientific">Paramecium sonneborni</name>
    <dbReference type="NCBI Taxonomy" id="65129"/>
    <lineage>
        <taxon>Eukaryota</taxon>
        <taxon>Sar</taxon>
        <taxon>Alveolata</taxon>
        <taxon>Ciliophora</taxon>
        <taxon>Intramacronucleata</taxon>
        <taxon>Oligohymenophorea</taxon>
        <taxon>Peniculida</taxon>
        <taxon>Parameciidae</taxon>
        <taxon>Paramecium</taxon>
    </lineage>
</organism>
<dbReference type="AlphaFoldDB" id="A0A8S1KUV4"/>
<accession>A0A8S1KUV4</accession>
<evidence type="ECO:0000313" key="2">
    <source>
        <dbReference type="EMBL" id="CAD8054764.1"/>
    </source>
</evidence>
<comment type="caution">
    <text evidence="2">The sequence shown here is derived from an EMBL/GenBank/DDBJ whole genome shotgun (WGS) entry which is preliminary data.</text>
</comment>
<proteinExistence type="predicted"/>
<feature type="region of interest" description="Disordered" evidence="1">
    <location>
        <begin position="50"/>
        <end position="77"/>
    </location>
</feature>
<name>A0A8S1KUV4_9CILI</name>
<dbReference type="Proteomes" id="UP000692954">
    <property type="component" value="Unassembled WGS sequence"/>
</dbReference>
<keyword evidence="3" id="KW-1185">Reference proteome</keyword>
<gene>
    <name evidence="2" type="ORF">PSON_ATCC_30995.1.T0080460</name>
</gene>
<dbReference type="OrthoDB" id="288927at2759"/>
<protein>
    <submittedName>
        <fullName evidence="2">Uncharacterized protein</fullName>
    </submittedName>
</protein>
<evidence type="ECO:0000313" key="3">
    <source>
        <dbReference type="Proteomes" id="UP000692954"/>
    </source>
</evidence>
<reference evidence="2" key="1">
    <citation type="submission" date="2021-01" db="EMBL/GenBank/DDBJ databases">
        <authorList>
            <consortium name="Genoscope - CEA"/>
            <person name="William W."/>
        </authorList>
    </citation>
    <scope>NUCLEOTIDE SEQUENCE</scope>
</reference>
<evidence type="ECO:0000256" key="1">
    <source>
        <dbReference type="SAM" id="MobiDB-lite"/>
    </source>
</evidence>
<sequence length="77" mass="9001">MNRKFESLKVKTKFDFDAIISQLDNESPLAQINTKRFSGIKNLELYETPDDQYETPKDSCDSLIEDLNTKKQSRKEL</sequence>